<dbReference type="SUPFAM" id="SSF53335">
    <property type="entry name" value="S-adenosyl-L-methionine-dependent methyltransferases"/>
    <property type="match status" value="1"/>
</dbReference>
<sequence length="292" mass="33026">MQYVLRNTLMQILGFGVLALVWAKHRLQGYTKPNTVADENWEGRHAYVQDVVESWLRFMPRDVEIRDRDVLELGPGSSLGTGALLLAHGARSYLAVDAFRLTGGEPASFFAETIDRFPHRLKKADIARAKTSTAKRTDEFDYQVEADFDIAKLAGGRQFDMIVSCAAFEHFDDIDRTIADISQVARPGCVSLHIVDFQTHSRWIRDRDPNNIYRFPNWLYAMLSFPGQPNRKRPADYRRAFEKNGWKDVRVVPAVSIGQDILAPSLQGLAAPFNGPDMDMSMLHGVVIAFRP</sequence>
<dbReference type="Pfam" id="PF13489">
    <property type="entry name" value="Methyltransf_23"/>
    <property type="match status" value="1"/>
</dbReference>
<organism evidence="1 2">
    <name type="scientific">Phyllobacterium phragmitis</name>
    <dbReference type="NCBI Taxonomy" id="2670329"/>
    <lineage>
        <taxon>Bacteria</taxon>
        <taxon>Pseudomonadati</taxon>
        <taxon>Pseudomonadota</taxon>
        <taxon>Alphaproteobacteria</taxon>
        <taxon>Hyphomicrobiales</taxon>
        <taxon>Phyllobacteriaceae</taxon>
        <taxon>Phyllobacterium</taxon>
    </lineage>
</organism>
<evidence type="ECO:0000313" key="1">
    <source>
        <dbReference type="EMBL" id="PRD44779.1"/>
    </source>
</evidence>
<dbReference type="CDD" id="cd02440">
    <property type="entry name" value="AdoMet_MTases"/>
    <property type="match status" value="1"/>
</dbReference>
<dbReference type="InterPro" id="IPR029063">
    <property type="entry name" value="SAM-dependent_MTases_sf"/>
</dbReference>
<keyword evidence="2" id="KW-1185">Reference proteome</keyword>
<dbReference type="AlphaFoldDB" id="A0A2S9IW72"/>
<dbReference type="Gene3D" id="3.40.50.150">
    <property type="entry name" value="Vaccinia Virus protein VP39"/>
    <property type="match status" value="1"/>
</dbReference>
<proteinExistence type="predicted"/>
<evidence type="ECO:0008006" key="3">
    <source>
        <dbReference type="Google" id="ProtNLM"/>
    </source>
</evidence>
<comment type="caution">
    <text evidence="1">The sequence shown here is derived from an EMBL/GenBank/DDBJ whole genome shotgun (WGS) entry which is preliminary data.</text>
</comment>
<protein>
    <recommendedName>
        <fullName evidence="3">Methyltransferase type 11 domain-containing protein</fullName>
    </recommendedName>
</protein>
<dbReference type="EMBL" id="PVBR01000003">
    <property type="protein sequence ID" value="PRD44779.1"/>
    <property type="molecule type" value="Genomic_DNA"/>
</dbReference>
<accession>A0A2S9IW72</accession>
<dbReference type="Proteomes" id="UP000239434">
    <property type="component" value="Unassembled WGS sequence"/>
</dbReference>
<evidence type="ECO:0000313" key="2">
    <source>
        <dbReference type="Proteomes" id="UP000239434"/>
    </source>
</evidence>
<gene>
    <name evidence="1" type="ORF">C5748_05155</name>
</gene>
<reference evidence="1 2" key="1">
    <citation type="submission" date="2018-02" db="EMBL/GenBank/DDBJ databases">
        <title>The draft genome of Phyllobacterium sp. 1N-3.</title>
        <authorList>
            <person name="Liu L."/>
            <person name="Li L."/>
            <person name="Zhang X."/>
            <person name="Wang T."/>
            <person name="Liang L."/>
        </authorList>
    </citation>
    <scope>NUCLEOTIDE SEQUENCE [LARGE SCALE GENOMIC DNA]</scope>
    <source>
        <strain evidence="1 2">1N-3</strain>
    </source>
</reference>
<name>A0A2S9IW72_9HYPH</name>
<dbReference type="RefSeq" id="WP_105740860.1">
    <property type="nucleotide sequence ID" value="NZ_PVBR01000003.1"/>
</dbReference>